<sequence>MAYDQQLTSLVTYYNEKQWIRN</sequence>
<organism evidence="1">
    <name type="scientific">Arundo donax</name>
    <name type="common">Giant reed</name>
    <name type="synonym">Donax arundinaceus</name>
    <dbReference type="NCBI Taxonomy" id="35708"/>
    <lineage>
        <taxon>Eukaryota</taxon>
        <taxon>Viridiplantae</taxon>
        <taxon>Streptophyta</taxon>
        <taxon>Embryophyta</taxon>
        <taxon>Tracheophyta</taxon>
        <taxon>Spermatophyta</taxon>
        <taxon>Magnoliopsida</taxon>
        <taxon>Liliopsida</taxon>
        <taxon>Poales</taxon>
        <taxon>Poaceae</taxon>
        <taxon>PACMAD clade</taxon>
        <taxon>Arundinoideae</taxon>
        <taxon>Arundineae</taxon>
        <taxon>Arundo</taxon>
    </lineage>
</organism>
<evidence type="ECO:0000313" key="1">
    <source>
        <dbReference type="EMBL" id="JAD32486.1"/>
    </source>
</evidence>
<reference evidence="1" key="2">
    <citation type="journal article" date="2015" name="Data Brief">
        <title>Shoot transcriptome of the giant reed, Arundo donax.</title>
        <authorList>
            <person name="Barrero R.A."/>
            <person name="Guerrero F.D."/>
            <person name="Moolhuijzen P."/>
            <person name="Goolsby J.A."/>
            <person name="Tidwell J."/>
            <person name="Bellgard S.E."/>
            <person name="Bellgard M.I."/>
        </authorList>
    </citation>
    <scope>NUCLEOTIDE SEQUENCE</scope>
    <source>
        <tissue evidence="1">Shoot tissue taken approximately 20 cm above the soil surface</tissue>
    </source>
</reference>
<dbReference type="EMBL" id="GBRH01265409">
    <property type="protein sequence ID" value="JAD32486.1"/>
    <property type="molecule type" value="Transcribed_RNA"/>
</dbReference>
<accession>A0A0A8Z108</accession>
<dbReference type="AlphaFoldDB" id="A0A0A8Z108"/>
<protein>
    <submittedName>
        <fullName evidence="1">Uncharacterized protein</fullName>
    </submittedName>
</protein>
<reference evidence="1" key="1">
    <citation type="submission" date="2014-09" db="EMBL/GenBank/DDBJ databases">
        <authorList>
            <person name="Magalhaes I.L.F."/>
            <person name="Oliveira U."/>
            <person name="Santos F.R."/>
            <person name="Vidigal T.H.D.A."/>
            <person name="Brescovit A.D."/>
            <person name="Santos A.J."/>
        </authorList>
    </citation>
    <scope>NUCLEOTIDE SEQUENCE</scope>
    <source>
        <tissue evidence="1">Shoot tissue taken approximately 20 cm above the soil surface</tissue>
    </source>
</reference>
<name>A0A0A8Z108_ARUDO</name>
<proteinExistence type="predicted"/>